<comment type="similarity">
    <text evidence="4 8">Belongs to the DHNA family.</text>
</comment>
<dbReference type="Gene3D" id="3.30.1130.10">
    <property type="match status" value="1"/>
</dbReference>
<dbReference type="NCBIfam" id="TIGR00525">
    <property type="entry name" value="folB"/>
    <property type="match status" value="1"/>
</dbReference>
<evidence type="ECO:0000256" key="7">
    <source>
        <dbReference type="ARBA" id="ARBA00023239"/>
    </source>
</evidence>
<dbReference type="CDD" id="cd00534">
    <property type="entry name" value="DHNA_DHNTPE"/>
    <property type="match status" value="1"/>
</dbReference>
<dbReference type="PANTHER" id="PTHR42844">
    <property type="entry name" value="DIHYDRONEOPTERIN ALDOLASE 1-RELATED"/>
    <property type="match status" value="1"/>
</dbReference>
<dbReference type="Pfam" id="PF02152">
    <property type="entry name" value="FolB"/>
    <property type="match status" value="1"/>
</dbReference>
<feature type="domain" description="Dihydroneopterin aldolase/epimerase" evidence="9">
    <location>
        <begin position="4"/>
        <end position="114"/>
    </location>
</feature>
<dbReference type="EMBL" id="CP097966">
    <property type="protein sequence ID" value="URQ63067.1"/>
    <property type="molecule type" value="Genomic_DNA"/>
</dbReference>
<dbReference type="GO" id="GO:0004150">
    <property type="term" value="F:dihydroneopterin aldolase activity"/>
    <property type="evidence" value="ECO:0007669"/>
    <property type="project" value="UniProtKB-UniRule"/>
</dbReference>
<keyword evidence="6" id="KW-0413">Isomerase</keyword>
<comment type="function">
    <text evidence="8">Catalyzes the conversion of 7,8-dihydroneopterin to 6-hydroxymethyl-7,8-dihydropterin.</text>
</comment>
<comment type="catalytic activity">
    <reaction evidence="1">
        <text>7,8-dihydroneopterin = 7,8-dihydromonapterin</text>
        <dbReference type="Rhea" id="RHEA:45328"/>
        <dbReference type="ChEBI" id="CHEBI:17001"/>
        <dbReference type="ChEBI" id="CHEBI:71175"/>
        <dbReference type="EC" id="5.1.99.8"/>
    </reaction>
</comment>
<name>A0A9Q8U2F2_9GAMM</name>
<protein>
    <recommendedName>
        <fullName evidence="8">7,8-dihydroneopterin aldolase</fullName>
        <ecNumber evidence="8">4.1.2.25</ecNumber>
    </recommendedName>
</protein>
<dbReference type="GO" id="GO:0046654">
    <property type="term" value="P:tetrahydrofolate biosynthetic process"/>
    <property type="evidence" value="ECO:0007669"/>
    <property type="project" value="UniProtKB-UniRule"/>
</dbReference>
<evidence type="ECO:0000256" key="2">
    <source>
        <dbReference type="ARBA" id="ARBA00001353"/>
    </source>
</evidence>
<comment type="pathway">
    <text evidence="3 8">Cofactor biosynthesis; tetrahydrofolate biosynthesis; 2-amino-4-hydroxy-6-hydroxymethyl-7,8-dihydropteridine diphosphate from 7,8-dihydroneopterin triphosphate: step 3/4.</text>
</comment>
<keyword evidence="11" id="KW-1185">Reference proteome</keyword>
<evidence type="ECO:0000256" key="8">
    <source>
        <dbReference type="RuleBase" id="RU362079"/>
    </source>
</evidence>
<evidence type="ECO:0000256" key="5">
    <source>
        <dbReference type="ARBA" id="ARBA00022909"/>
    </source>
</evidence>
<dbReference type="PANTHER" id="PTHR42844:SF1">
    <property type="entry name" value="DIHYDRONEOPTERIN ALDOLASE 1-RELATED"/>
    <property type="match status" value="1"/>
</dbReference>
<dbReference type="InterPro" id="IPR043133">
    <property type="entry name" value="GTP-CH-I_C/QueF"/>
</dbReference>
<evidence type="ECO:0000313" key="11">
    <source>
        <dbReference type="Proteomes" id="UP001056381"/>
    </source>
</evidence>
<keyword evidence="5 8" id="KW-0289">Folate biosynthesis</keyword>
<dbReference type="InterPro" id="IPR006157">
    <property type="entry name" value="FolB_dom"/>
</dbReference>
<evidence type="ECO:0000256" key="3">
    <source>
        <dbReference type="ARBA" id="ARBA00005013"/>
    </source>
</evidence>
<sequence length="120" mass="13816">MDKIYVKDLEVMGTIGIFDWEKKIKQKISISYEINQDNSAAAKKDAIEAATDYKSITKAIISFVEENKFELVETFAEKIAEMVIKEYKVKWIKLRVSKPGALRFSKDVGVIIERNSKSYE</sequence>
<dbReference type="GO" id="GO:0005737">
    <property type="term" value="C:cytoplasm"/>
    <property type="evidence" value="ECO:0007669"/>
    <property type="project" value="TreeGrafter"/>
</dbReference>
<evidence type="ECO:0000256" key="1">
    <source>
        <dbReference type="ARBA" id="ARBA00000693"/>
    </source>
</evidence>
<dbReference type="GO" id="GO:0046656">
    <property type="term" value="P:folic acid biosynthetic process"/>
    <property type="evidence" value="ECO:0007669"/>
    <property type="project" value="UniProtKB-UniRule"/>
</dbReference>
<gene>
    <name evidence="10" type="primary">folB</name>
    <name evidence="10" type="ORF">M9B40_04920</name>
</gene>
<evidence type="ECO:0000313" key="10">
    <source>
        <dbReference type="EMBL" id="URQ63067.1"/>
    </source>
</evidence>
<dbReference type="NCBIfam" id="TIGR00526">
    <property type="entry name" value="folB_dom"/>
    <property type="match status" value="1"/>
</dbReference>
<dbReference type="GO" id="GO:0016853">
    <property type="term" value="F:isomerase activity"/>
    <property type="evidence" value="ECO:0007669"/>
    <property type="project" value="UniProtKB-KW"/>
</dbReference>
<dbReference type="SUPFAM" id="SSF55620">
    <property type="entry name" value="Tetrahydrobiopterin biosynthesis enzymes-like"/>
    <property type="match status" value="1"/>
</dbReference>
<dbReference type="EC" id="4.1.2.25" evidence="8"/>
<dbReference type="Proteomes" id="UP001056381">
    <property type="component" value="Chromosome"/>
</dbReference>
<dbReference type="InterPro" id="IPR006156">
    <property type="entry name" value="Dihydroneopterin_aldolase"/>
</dbReference>
<evidence type="ECO:0000256" key="6">
    <source>
        <dbReference type="ARBA" id="ARBA00023235"/>
    </source>
</evidence>
<organism evidence="10 11">
    <name type="scientific">SAR86 cluster bacterium</name>
    <dbReference type="NCBI Taxonomy" id="2030880"/>
    <lineage>
        <taxon>Bacteria</taxon>
        <taxon>Pseudomonadati</taxon>
        <taxon>Pseudomonadota</taxon>
        <taxon>Gammaproteobacteria</taxon>
        <taxon>SAR86 cluster</taxon>
    </lineage>
</organism>
<dbReference type="SMART" id="SM00905">
    <property type="entry name" value="FolB"/>
    <property type="match status" value="1"/>
</dbReference>
<comment type="catalytic activity">
    <reaction evidence="2 8">
        <text>7,8-dihydroneopterin = 6-hydroxymethyl-7,8-dihydropterin + glycolaldehyde</text>
        <dbReference type="Rhea" id="RHEA:10540"/>
        <dbReference type="ChEBI" id="CHEBI:17001"/>
        <dbReference type="ChEBI" id="CHEBI:17071"/>
        <dbReference type="ChEBI" id="CHEBI:44841"/>
        <dbReference type="EC" id="4.1.2.25"/>
    </reaction>
</comment>
<evidence type="ECO:0000259" key="9">
    <source>
        <dbReference type="SMART" id="SM00905"/>
    </source>
</evidence>
<dbReference type="AlphaFoldDB" id="A0A9Q8U2F2"/>
<evidence type="ECO:0000256" key="4">
    <source>
        <dbReference type="ARBA" id="ARBA00005708"/>
    </source>
</evidence>
<dbReference type="FunFam" id="3.30.1130.10:FF:000002">
    <property type="entry name" value="7,8-dihydroneopterin aldolase"/>
    <property type="match status" value="1"/>
</dbReference>
<proteinExistence type="inferred from homology"/>
<keyword evidence="7 8" id="KW-0456">Lyase</keyword>
<accession>A0A9Q8U2F2</accession>
<reference evidence="10" key="1">
    <citation type="submission" date="2022-05" db="EMBL/GenBank/DDBJ databases">
        <title>Single-amplified genomics reveal most streamlined microbe among free-living bacteria.</title>
        <authorList>
            <person name="Roda-Garcia J."/>
            <person name="Haro-Moreno J.M."/>
            <person name="Rodriguez-Valera F."/>
            <person name="Almagro-Moreno S."/>
            <person name="Lopez-Perez M."/>
        </authorList>
    </citation>
    <scope>NUCLEOTIDE SEQUENCE</scope>
    <source>
        <strain evidence="10">TMED112-D2-2</strain>
    </source>
</reference>